<dbReference type="AlphaFoldDB" id="A0A841BXU9"/>
<evidence type="ECO:0000259" key="4">
    <source>
        <dbReference type="Pfam" id="PF01872"/>
    </source>
</evidence>
<dbReference type="InterPro" id="IPR050765">
    <property type="entry name" value="Riboflavin_Biosynth_HTPR"/>
</dbReference>
<evidence type="ECO:0000256" key="1">
    <source>
        <dbReference type="ARBA" id="ARBA00005104"/>
    </source>
</evidence>
<keyword evidence="6" id="KW-1185">Reference proteome</keyword>
<keyword evidence="2" id="KW-0521">NADP</keyword>
<dbReference type="PANTHER" id="PTHR38011">
    <property type="entry name" value="DIHYDROFOLATE REDUCTASE FAMILY PROTEIN (AFU_ORTHOLOGUE AFUA_8G06820)"/>
    <property type="match status" value="1"/>
</dbReference>
<comment type="caution">
    <text evidence="5">The sequence shown here is derived from an EMBL/GenBank/DDBJ whole genome shotgun (WGS) entry which is preliminary data.</text>
</comment>
<dbReference type="EMBL" id="JACHMN010000003">
    <property type="protein sequence ID" value="MBB5872485.1"/>
    <property type="molecule type" value="Genomic_DNA"/>
</dbReference>
<gene>
    <name evidence="5" type="ORF">F4553_005919</name>
</gene>
<evidence type="ECO:0000313" key="5">
    <source>
        <dbReference type="EMBL" id="MBB5872485.1"/>
    </source>
</evidence>
<dbReference type="Gene3D" id="3.40.430.10">
    <property type="entry name" value="Dihydrofolate Reductase, subunit A"/>
    <property type="match status" value="1"/>
</dbReference>
<keyword evidence="3" id="KW-0560">Oxidoreductase</keyword>
<proteinExistence type="predicted"/>
<reference evidence="5 6" key="1">
    <citation type="submission" date="2020-08" db="EMBL/GenBank/DDBJ databases">
        <title>Sequencing the genomes of 1000 actinobacteria strains.</title>
        <authorList>
            <person name="Klenk H.-P."/>
        </authorList>
    </citation>
    <scope>NUCLEOTIDE SEQUENCE [LARGE SCALE GENOMIC DNA]</scope>
    <source>
        <strain evidence="5 6">DSM 45362</strain>
    </source>
</reference>
<protein>
    <submittedName>
        <fullName evidence="5">Riboflavin biosynthesis pyrimidine reductase</fullName>
    </submittedName>
</protein>
<dbReference type="SUPFAM" id="SSF53597">
    <property type="entry name" value="Dihydrofolate reductase-like"/>
    <property type="match status" value="1"/>
</dbReference>
<accession>A0A841BXU9</accession>
<dbReference type="GO" id="GO:0009231">
    <property type="term" value="P:riboflavin biosynthetic process"/>
    <property type="evidence" value="ECO:0007669"/>
    <property type="project" value="InterPro"/>
</dbReference>
<dbReference type="InterPro" id="IPR002734">
    <property type="entry name" value="RibDG_C"/>
</dbReference>
<comment type="pathway">
    <text evidence="1">Cofactor biosynthesis; riboflavin biosynthesis.</text>
</comment>
<dbReference type="GO" id="GO:0008703">
    <property type="term" value="F:5-amino-6-(5-phosphoribosylamino)uracil reductase activity"/>
    <property type="evidence" value="ECO:0007669"/>
    <property type="project" value="InterPro"/>
</dbReference>
<evidence type="ECO:0000256" key="2">
    <source>
        <dbReference type="ARBA" id="ARBA00022857"/>
    </source>
</evidence>
<sequence>MTVVRPADELTDDELADLYPRTGGLRVNFVTSADGAIEVDGLSAGLSSEADKRVFRLLRMACDGLLVGAGTFRTEGYRPLTLDPARRAWRSARGLPAYPRLIVVSASLDLDPAHPALAHAPIRPLIVTSAPVRGVSERSEGAPQDAQIGTVPVEAATHPLTAVADLLPLGTPTGALDLQETVTALHALGLRELLCEGGARLLGALTAADLVDELCLTLSPVLAGPGSGRMTAGAAATPVAMRMIHLIPAGDMALLRYVRREDVASDR</sequence>
<feature type="domain" description="Bacterial bifunctional deaminase-reductase C-terminal" evidence="4">
    <location>
        <begin position="26"/>
        <end position="235"/>
    </location>
</feature>
<evidence type="ECO:0000256" key="3">
    <source>
        <dbReference type="ARBA" id="ARBA00023002"/>
    </source>
</evidence>
<name>A0A841BXU9_9ACTN</name>
<evidence type="ECO:0000313" key="6">
    <source>
        <dbReference type="Proteomes" id="UP000587527"/>
    </source>
</evidence>
<dbReference type="InterPro" id="IPR024072">
    <property type="entry name" value="DHFR-like_dom_sf"/>
</dbReference>
<organism evidence="5 6">
    <name type="scientific">Allocatelliglobosispora scoriae</name>
    <dbReference type="NCBI Taxonomy" id="643052"/>
    <lineage>
        <taxon>Bacteria</taxon>
        <taxon>Bacillati</taxon>
        <taxon>Actinomycetota</taxon>
        <taxon>Actinomycetes</taxon>
        <taxon>Micromonosporales</taxon>
        <taxon>Micromonosporaceae</taxon>
        <taxon>Allocatelliglobosispora</taxon>
    </lineage>
</organism>
<dbReference type="Pfam" id="PF01872">
    <property type="entry name" value="RibD_C"/>
    <property type="match status" value="1"/>
</dbReference>
<dbReference type="Proteomes" id="UP000587527">
    <property type="component" value="Unassembled WGS sequence"/>
</dbReference>
<dbReference type="RefSeq" id="WP_184842195.1">
    <property type="nucleotide sequence ID" value="NZ_JACHMN010000003.1"/>
</dbReference>
<dbReference type="PANTHER" id="PTHR38011:SF7">
    <property type="entry name" value="2,5-DIAMINO-6-RIBOSYLAMINO-4(3H)-PYRIMIDINONE 5'-PHOSPHATE REDUCTASE"/>
    <property type="match status" value="1"/>
</dbReference>